<feature type="signal peptide" evidence="1">
    <location>
        <begin position="1"/>
        <end position="15"/>
    </location>
</feature>
<dbReference type="Proteomes" id="UP001285441">
    <property type="component" value="Unassembled WGS sequence"/>
</dbReference>
<feature type="chain" id="PRO_5042004229" description="Secreted protein" evidence="1">
    <location>
        <begin position="16"/>
        <end position="118"/>
    </location>
</feature>
<organism evidence="2 3">
    <name type="scientific">Podospora didyma</name>
    <dbReference type="NCBI Taxonomy" id="330526"/>
    <lineage>
        <taxon>Eukaryota</taxon>
        <taxon>Fungi</taxon>
        <taxon>Dikarya</taxon>
        <taxon>Ascomycota</taxon>
        <taxon>Pezizomycotina</taxon>
        <taxon>Sordariomycetes</taxon>
        <taxon>Sordariomycetidae</taxon>
        <taxon>Sordariales</taxon>
        <taxon>Podosporaceae</taxon>
        <taxon>Podospora</taxon>
    </lineage>
</organism>
<proteinExistence type="predicted"/>
<dbReference type="AlphaFoldDB" id="A0AAE0NT12"/>
<protein>
    <recommendedName>
        <fullName evidence="4">Secreted protein</fullName>
    </recommendedName>
</protein>
<keyword evidence="1" id="KW-0732">Signal</keyword>
<comment type="caution">
    <text evidence="2">The sequence shown here is derived from an EMBL/GenBank/DDBJ whole genome shotgun (WGS) entry which is preliminary data.</text>
</comment>
<evidence type="ECO:0008006" key="4">
    <source>
        <dbReference type="Google" id="ProtNLM"/>
    </source>
</evidence>
<keyword evidence="3" id="KW-1185">Reference proteome</keyword>
<evidence type="ECO:0000256" key="1">
    <source>
        <dbReference type="SAM" id="SignalP"/>
    </source>
</evidence>
<reference evidence="2" key="2">
    <citation type="submission" date="2023-06" db="EMBL/GenBank/DDBJ databases">
        <authorList>
            <consortium name="Lawrence Berkeley National Laboratory"/>
            <person name="Haridas S."/>
            <person name="Hensen N."/>
            <person name="Bonometti L."/>
            <person name="Westerberg I."/>
            <person name="Brannstrom I.O."/>
            <person name="Guillou S."/>
            <person name="Cros-Aarteil S."/>
            <person name="Calhoun S."/>
            <person name="Kuo A."/>
            <person name="Mondo S."/>
            <person name="Pangilinan J."/>
            <person name="Riley R."/>
            <person name="LaButti K."/>
            <person name="Andreopoulos B."/>
            <person name="Lipzen A."/>
            <person name="Chen C."/>
            <person name="Yanf M."/>
            <person name="Daum C."/>
            <person name="Ng V."/>
            <person name="Clum A."/>
            <person name="Steindorff A."/>
            <person name="Ohm R."/>
            <person name="Martin F."/>
            <person name="Silar P."/>
            <person name="Natvig D."/>
            <person name="Lalanne C."/>
            <person name="Gautier V."/>
            <person name="Ament-velasquez S.L."/>
            <person name="Kruys A."/>
            <person name="Hutchinson M.I."/>
            <person name="Powell A.J."/>
            <person name="Barry K."/>
            <person name="Miller A.N."/>
            <person name="Grigoriev I.V."/>
            <person name="Debuchy R."/>
            <person name="Gladieux P."/>
            <person name="Thoren M.H."/>
            <person name="Johannesson H."/>
        </authorList>
    </citation>
    <scope>NUCLEOTIDE SEQUENCE</scope>
    <source>
        <strain evidence="2">CBS 232.78</strain>
    </source>
</reference>
<evidence type="ECO:0000313" key="3">
    <source>
        <dbReference type="Proteomes" id="UP001285441"/>
    </source>
</evidence>
<reference evidence="2" key="1">
    <citation type="journal article" date="2023" name="Mol. Phylogenet. Evol.">
        <title>Genome-scale phylogeny and comparative genomics of the fungal order Sordariales.</title>
        <authorList>
            <person name="Hensen N."/>
            <person name="Bonometti L."/>
            <person name="Westerberg I."/>
            <person name="Brannstrom I.O."/>
            <person name="Guillou S."/>
            <person name="Cros-Aarteil S."/>
            <person name="Calhoun S."/>
            <person name="Haridas S."/>
            <person name="Kuo A."/>
            <person name="Mondo S."/>
            <person name="Pangilinan J."/>
            <person name="Riley R."/>
            <person name="LaButti K."/>
            <person name="Andreopoulos B."/>
            <person name="Lipzen A."/>
            <person name="Chen C."/>
            <person name="Yan M."/>
            <person name="Daum C."/>
            <person name="Ng V."/>
            <person name="Clum A."/>
            <person name="Steindorff A."/>
            <person name="Ohm R.A."/>
            <person name="Martin F."/>
            <person name="Silar P."/>
            <person name="Natvig D.O."/>
            <person name="Lalanne C."/>
            <person name="Gautier V."/>
            <person name="Ament-Velasquez S.L."/>
            <person name="Kruys A."/>
            <person name="Hutchinson M.I."/>
            <person name="Powell A.J."/>
            <person name="Barry K."/>
            <person name="Miller A.N."/>
            <person name="Grigoriev I.V."/>
            <person name="Debuchy R."/>
            <person name="Gladieux P."/>
            <person name="Hiltunen Thoren M."/>
            <person name="Johannesson H."/>
        </authorList>
    </citation>
    <scope>NUCLEOTIDE SEQUENCE</scope>
    <source>
        <strain evidence="2">CBS 232.78</strain>
    </source>
</reference>
<sequence>MHALTWLLASRPFHAVLINCPLQVLGLRHMSILPKRPWILTVIAPIGPIHGSCRVPGRAPPSPSVPGHRTQNGYARLGRLLIGQVPATQQDGKGSPGVKGLFVRDAVHRPTVQVLDTS</sequence>
<name>A0AAE0NT12_9PEZI</name>
<accession>A0AAE0NT12</accession>
<evidence type="ECO:0000313" key="2">
    <source>
        <dbReference type="EMBL" id="KAK3387198.1"/>
    </source>
</evidence>
<gene>
    <name evidence="2" type="ORF">B0H63DRAFT_152583</name>
</gene>
<dbReference type="EMBL" id="JAULSW010000003">
    <property type="protein sequence ID" value="KAK3387198.1"/>
    <property type="molecule type" value="Genomic_DNA"/>
</dbReference>